<dbReference type="EMBL" id="CP036426">
    <property type="protein sequence ID" value="QDV36345.1"/>
    <property type="molecule type" value="Genomic_DNA"/>
</dbReference>
<dbReference type="Proteomes" id="UP000317835">
    <property type="component" value="Chromosome"/>
</dbReference>
<evidence type="ECO:0000313" key="2">
    <source>
        <dbReference type="Proteomes" id="UP000317835"/>
    </source>
</evidence>
<dbReference type="AlphaFoldDB" id="A0A518H682"/>
<sequence length="167" mass="18467">MDKLELDARMTRLERRHGLVLALLLVVQAAVLALLIGFPRFGRVEPSMRSTVIAAPLPPSTQPAEWITTEMASDMGVASMMSGMARSDSMTVHYRELATLKQLQGEGVISEAEWQAKKEQVLSRQLNPEDLRTDLEMVRKLVDAGALTEGEQASLRTRLLGLEEPKA</sequence>
<keyword evidence="2" id="KW-1185">Reference proteome</keyword>
<name>A0A518H682_9BACT</name>
<protein>
    <recommendedName>
        <fullName evidence="3">SHOCT domain-containing protein</fullName>
    </recommendedName>
</protein>
<gene>
    <name evidence="1" type="ORF">ElP_42650</name>
</gene>
<accession>A0A518H682</accession>
<dbReference type="RefSeq" id="WP_145272538.1">
    <property type="nucleotide sequence ID" value="NZ_CP036426.1"/>
</dbReference>
<evidence type="ECO:0000313" key="1">
    <source>
        <dbReference type="EMBL" id="QDV36345.1"/>
    </source>
</evidence>
<reference evidence="1 2" key="1">
    <citation type="submission" date="2019-02" db="EMBL/GenBank/DDBJ databases">
        <title>Deep-cultivation of Planctomycetes and their phenomic and genomic characterization uncovers novel biology.</title>
        <authorList>
            <person name="Wiegand S."/>
            <person name="Jogler M."/>
            <person name="Boedeker C."/>
            <person name="Pinto D."/>
            <person name="Vollmers J."/>
            <person name="Rivas-Marin E."/>
            <person name="Kohn T."/>
            <person name="Peeters S.H."/>
            <person name="Heuer A."/>
            <person name="Rast P."/>
            <person name="Oberbeckmann S."/>
            <person name="Bunk B."/>
            <person name="Jeske O."/>
            <person name="Meyerdierks A."/>
            <person name="Storesund J.E."/>
            <person name="Kallscheuer N."/>
            <person name="Luecker S."/>
            <person name="Lage O.M."/>
            <person name="Pohl T."/>
            <person name="Merkel B.J."/>
            <person name="Hornburger P."/>
            <person name="Mueller R.-W."/>
            <person name="Bruemmer F."/>
            <person name="Labrenz M."/>
            <person name="Spormann A.M."/>
            <person name="Op den Camp H."/>
            <person name="Overmann J."/>
            <person name="Amann R."/>
            <person name="Jetten M.S.M."/>
            <person name="Mascher T."/>
            <person name="Medema M.H."/>
            <person name="Devos D.P."/>
            <person name="Kaster A.-K."/>
            <person name="Ovreas L."/>
            <person name="Rohde M."/>
            <person name="Galperin M.Y."/>
            <person name="Jogler C."/>
        </authorList>
    </citation>
    <scope>NUCLEOTIDE SEQUENCE [LARGE SCALE GENOMIC DNA]</scope>
    <source>
        <strain evidence="1 2">ElP</strain>
    </source>
</reference>
<proteinExistence type="predicted"/>
<organism evidence="1 2">
    <name type="scientific">Tautonia plasticadhaerens</name>
    <dbReference type="NCBI Taxonomy" id="2527974"/>
    <lineage>
        <taxon>Bacteria</taxon>
        <taxon>Pseudomonadati</taxon>
        <taxon>Planctomycetota</taxon>
        <taxon>Planctomycetia</taxon>
        <taxon>Isosphaerales</taxon>
        <taxon>Isosphaeraceae</taxon>
        <taxon>Tautonia</taxon>
    </lineage>
</organism>
<evidence type="ECO:0008006" key="3">
    <source>
        <dbReference type="Google" id="ProtNLM"/>
    </source>
</evidence>
<dbReference type="KEGG" id="tpla:ElP_42650"/>